<dbReference type="AlphaFoldDB" id="A0A4Y2NRK8"/>
<organism evidence="2 4">
    <name type="scientific">Araneus ventricosus</name>
    <name type="common">Orbweaver spider</name>
    <name type="synonym">Epeira ventricosa</name>
    <dbReference type="NCBI Taxonomy" id="182803"/>
    <lineage>
        <taxon>Eukaryota</taxon>
        <taxon>Metazoa</taxon>
        <taxon>Ecdysozoa</taxon>
        <taxon>Arthropoda</taxon>
        <taxon>Chelicerata</taxon>
        <taxon>Arachnida</taxon>
        <taxon>Araneae</taxon>
        <taxon>Araneomorphae</taxon>
        <taxon>Entelegynae</taxon>
        <taxon>Araneoidea</taxon>
        <taxon>Araneidae</taxon>
        <taxon>Araneus</taxon>
    </lineage>
</organism>
<dbReference type="EMBL" id="BGPR01128858">
    <property type="protein sequence ID" value="GBN40675.1"/>
    <property type="molecule type" value="Genomic_DNA"/>
</dbReference>
<evidence type="ECO:0000313" key="3">
    <source>
        <dbReference type="EMBL" id="GBN40675.1"/>
    </source>
</evidence>
<feature type="compositionally biased region" description="Basic and acidic residues" evidence="1">
    <location>
        <begin position="29"/>
        <end position="41"/>
    </location>
</feature>
<dbReference type="EMBL" id="BGPR01128855">
    <property type="protein sequence ID" value="GBN40667.1"/>
    <property type="molecule type" value="Genomic_DNA"/>
</dbReference>
<sequence length="130" mass="14627">MRKRVPALLILAANSRSCTWTSLTRRRQEKGLHTEDRHNAEESITVSEHISGTLWKGAVGQPEYHYPVKEKIGGASPLHPPPEGVNKTDVRGETGGEKRIRRLERGLRLRRTEESCVINGLKVPTEVGLW</sequence>
<evidence type="ECO:0000313" key="4">
    <source>
        <dbReference type="Proteomes" id="UP000499080"/>
    </source>
</evidence>
<keyword evidence="4" id="KW-1185">Reference proteome</keyword>
<comment type="caution">
    <text evidence="2">The sequence shown here is derived from an EMBL/GenBank/DDBJ whole genome shotgun (WGS) entry which is preliminary data.</text>
</comment>
<evidence type="ECO:0000256" key="1">
    <source>
        <dbReference type="SAM" id="MobiDB-lite"/>
    </source>
</evidence>
<protein>
    <submittedName>
        <fullName evidence="2">Uncharacterized protein</fullName>
    </submittedName>
</protein>
<feature type="region of interest" description="Disordered" evidence="1">
    <location>
        <begin position="70"/>
        <end position="96"/>
    </location>
</feature>
<accession>A0A4Y2NRK8</accession>
<proteinExistence type="predicted"/>
<reference evidence="2 4" key="1">
    <citation type="journal article" date="2019" name="Sci. Rep.">
        <title>Orb-weaving spider Araneus ventricosus genome elucidates the spidroin gene catalogue.</title>
        <authorList>
            <person name="Kono N."/>
            <person name="Nakamura H."/>
            <person name="Ohtoshi R."/>
            <person name="Moran D.A.P."/>
            <person name="Shinohara A."/>
            <person name="Yoshida Y."/>
            <person name="Fujiwara M."/>
            <person name="Mori M."/>
            <person name="Tomita M."/>
            <person name="Arakawa K."/>
        </authorList>
    </citation>
    <scope>NUCLEOTIDE SEQUENCE [LARGE SCALE GENOMIC DNA]</scope>
</reference>
<feature type="region of interest" description="Disordered" evidence="1">
    <location>
        <begin position="25"/>
        <end position="45"/>
    </location>
</feature>
<dbReference type="Proteomes" id="UP000499080">
    <property type="component" value="Unassembled WGS sequence"/>
</dbReference>
<feature type="compositionally biased region" description="Basic and acidic residues" evidence="1">
    <location>
        <begin position="86"/>
        <end position="96"/>
    </location>
</feature>
<evidence type="ECO:0000313" key="2">
    <source>
        <dbReference type="EMBL" id="GBN40667.1"/>
    </source>
</evidence>
<name>A0A4Y2NRK8_ARAVE</name>
<gene>
    <name evidence="3" type="ORF">AVEN_12394_1</name>
    <name evidence="2" type="ORF">AVEN_256846_1</name>
</gene>